<proteinExistence type="predicted"/>
<name>A0A5M8QXI6_9BACT</name>
<dbReference type="GO" id="GO:0016788">
    <property type="term" value="F:hydrolase activity, acting on ester bonds"/>
    <property type="evidence" value="ECO:0007669"/>
    <property type="project" value="UniProtKB-ARBA"/>
</dbReference>
<dbReference type="Gene3D" id="3.40.50.1110">
    <property type="entry name" value="SGNH hydrolase"/>
    <property type="match status" value="1"/>
</dbReference>
<evidence type="ECO:0000313" key="2">
    <source>
        <dbReference type="Proteomes" id="UP000323994"/>
    </source>
</evidence>
<reference evidence="1 2" key="1">
    <citation type="submission" date="2019-05" db="EMBL/GenBank/DDBJ databases">
        <authorList>
            <person name="Qu J.-H."/>
        </authorList>
    </citation>
    <scope>NUCLEOTIDE SEQUENCE [LARGE SCALE GENOMIC DNA]</scope>
    <source>
        <strain evidence="1 2">NS28</strain>
    </source>
</reference>
<dbReference type="Proteomes" id="UP000323994">
    <property type="component" value="Unassembled WGS sequence"/>
</dbReference>
<comment type="caution">
    <text evidence="1">The sequence shown here is derived from an EMBL/GenBank/DDBJ whole genome shotgun (WGS) entry which is preliminary data.</text>
</comment>
<dbReference type="RefSeq" id="WP_139012055.1">
    <property type="nucleotide sequence ID" value="NZ_VBSN01000032.1"/>
</dbReference>
<dbReference type="EMBL" id="VBSN01000032">
    <property type="protein sequence ID" value="KAA6439750.1"/>
    <property type="molecule type" value="Genomic_DNA"/>
</dbReference>
<organism evidence="1 2">
    <name type="scientific">Dyadobacter flavalbus</name>
    <dbReference type="NCBI Taxonomy" id="2579942"/>
    <lineage>
        <taxon>Bacteria</taxon>
        <taxon>Pseudomonadati</taxon>
        <taxon>Bacteroidota</taxon>
        <taxon>Cytophagia</taxon>
        <taxon>Cytophagales</taxon>
        <taxon>Spirosomataceae</taxon>
        <taxon>Dyadobacter</taxon>
    </lineage>
</organism>
<sequence length="307" mass="35025">MPSSAHSNPPKKQVIKAAYLGHSLSAGIPEMLWGMSKSTRADSFDFTHQRSSGAPLRHQWNQFVVSENRELPEHTDREMMRIFNKADIDKSAHLSPFFDQQDGLPSGQYTHLVMTESVPRYYGKGWGNVVQHTYPYVDSIYQYARKYNPEIKPYLYEVWHCINSGTPTGCEHDKDASPFRTRLKDDLPMWESVVNQFNSKNPRQRMQLIPVGQGLGLLSDAIDRGEVPGIRSIKEMFTDDIHVNDTLRYFAACIHYAVLFEKSPVGLPGELRHLDGRPFVKLSKEMAAILQRLARQTVVGYQGAKRN</sequence>
<gene>
    <name evidence="1" type="ORF">FEM33_10740</name>
</gene>
<keyword evidence="2" id="KW-1185">Reference proteome</keyword>
<evidence type="ECO:0000313" key="1">
    <source>
        <dbReference type="EMBL" id="KAA6439750.1"/>
    </source>
</evidence>
<accession>A0A5M8QXI6</accession>
<protein>
    <submittedName>
        <fullName evidence="1">Uncharacterized protein</fullName>
    </submittedName>
</protein>
<dbReference type="AlphaFoldDB" id="A0A5M8QXI6"/>
<dbReference type="InterPro" id="IPR036514">
    <property type="entry name" value="SGNH_hydro_sf"/>
</dbReference>